<proteinExistence type="inferred from homology"/>
<dbReference type="OrthoDB" id="18814at2759"/>
<keyword evidence="3" id="KW-0472">Membrane</keyword>
<comment type="caution">
    <text evidence="4">The sequence shown here is derived from an EMBL/GenBank/DDBJ whole genome shotgun (WGS) entry which is preliminary data.</text>
</comment>
<dbReference type="GO" id="GO:0090482">
    <property type="term" value="F:vitamin transmembrane transporter activity"/>
    <property type="evidence" value="ECO:0007669"/>
    <property type="project" value="InterPro"/>
</dbReference>
<dbReference type="Proteomes" id="UP000315496">
    <property type="component" value="Chromosome 5"/>
</dbReference>
<dbReference type="EMBL" id="VDLU01000005">
    <property type="protein sequence ID" value="TNJ26295.1"/>
    <property type="molecule type" value="Genomic_DNA"/>
</dbReference>
<evidence type="ECO:0000313" key="5">
    <source>
        <dbReference type="Proteomes" id="UP000315496"/>
    </source>
</evidence>
<feature type="transmembrane region" description="Helical" evidence="3">
    <location>
        <begin position="325"/>
        <end position="344"/>
    </location>
</feature>
<dbReference type="PANTHER" id="PTHR10686">
    <property type="entry name" value="FOLATE TRANSPORTER"/>
    <property type="match status" value="1"/>
</dbReference>
<name>A0A4Z1SN75_GIAMU</name>
<feature type="transmembrane region" description="Helical" evidence="3">
    <location>
        <begin position="300"/>
        <end position="319"/>
    </location>
</feature>
<dbReference type="PANTHER" id="PTHR10686:SF18">
    <property type="entry name" value="IP11787P-RELATED"/>
    <property type="match status" value="1"/>
</dbReference>
<feature type="transmembrane region" description="Helical" evidence="3">
    <location>
        <begin position="273"/>
        <end position="293"/>
    </location>
</feature>
<reference evidence="4 5" key="1">
    <citation type="submission" date="2019-05" db="EMBL/GenBank/DDBJ databases">
        <title>The compact genome of Giardia muris reveals important steps in the evolution of intestinal protozoan parasites.</title>
        <authorList>
            <person name="Xu F."/>
            <person name="Jimenez-Gonzalez A."/>
            <person name="Einarsson E."/>
            <person name="Astvaldsson A."/>
            <person name="Peirasmaki D."/>
            <person name="Eckmann L."/>
            <person name="Andersson J.O."/>
            <person name="Svard S.G."/>
            <person name="Jerlstrom-Hultqvist J."/>
        </authorList>
    </citation>
    <scope>NUCLEOTIDE SEQUENCE [LARGE SCALE GENOMIC DNA]</scope>
    <source>
        <strain evidence="4 5">Roberts-Thomson</strain>
    </source>
</reference>
<feature type="transmembrane region" description="Helical" evidence="3">
    <location>
        <begin position="70"/>
        <end position="92"/>
    </location>
</feature>
<evidence type="ECO:0000256" key="3">
    <source>
        <dbReference type="SAM" id="Phobius"/>
    </source>
</evidence>
<dbReference type="Pfam" id="PF01770">
    <property type="entry name" value="Folate_carrier"/>
    <property type="match status" value="2"/>
</dbReference>
<evidence type="ECO:0000256" key="1">
    <source>
        <dbReference type="ARBA" id="ARBA00005773"/>
    </source>
</evidence>
<keyword evidence="5" id="KW-1185">Reference proteome</keyword>
<accession>A0A4Z1SN75</accession>
<sequence length="422" mass="45917">MADSGSTTLDHSEPINPPAESTSSSPKELPTRLLVVQICLGILYGFRPIEPFLVPYFIEHSMTMDDLNNVVFPVGGYSNLAFLCILAFLSIITSNKVLLGLGWVGYFGCYLSMVFVNGVVVGIIIEVFYGLSLASETVYFVILYAFAPELVFGKVATISRATLLASHALSEVVGQLFVSFIPGFNMLVLAIITAVSTIGSIIPIILMPKVKVSRSHITCDAYRKDLCKVWGGGFARCPSLYAGIVLLSAHTMYQNYITNLLYDLTDTEPLNGVFILLGRLSGVVGSVIAMFLPRLKRLDLFILLSLPVLGIIAVLPLFVTQQWQLFILNAIEFFWAELAIAGMFTQLALSCNGELYLALFLCQAILVSGFVMLVQGTLFGPLEPKIPGLSSNRSHHLWLGVFCALGTIATIPPTVISLKSQP</sequence>
<evidence type="ECO:0000256" key="2">
    <source>
        <dbReference type="SAM" id="MobiDB-lite"/>
    </source>
</evidence>
<dbReference type="VEuPathDB" id="GiardiaDB:GMRT_13331"/>
<feature type="transmembrane region" description="Helical" evidence="3">
    <location>
        <begin position="187"/>
        <end position="208"/>
    </location>
</feature>
<evidence type="ECO:0000313" key="4">
    <source>
        <dbReference type="EMBL" id="TNJ26295.1"/>
    </source>
</evidence>
<feature type="region of interest" description="Disordered" evidence="2">
    <location>
        <begin position="1"/>
        <end position="26"/>
    </location>
</feature>
<dbReference type="GO" id="GO:0005886">
    <property type="term" value="C:plasma membrane"/>
    <property type="evidence" value="ECO:0007669"/>
    <property type="project" value="TreeGrafter"/>
</dbReference>
<keyword evidence="3" id="KW-0812">Transmembrane</keyword>
<feature type="transmembrane region" description="Helical" evidence="3">
    <location>
        <begin position="356"/>
        <end position="377"/>
    </location>
</feature>
<organism evidence="4 5">
    <name type="scientific">Giardia muris</name>
    <dbReference type="NCBI Taxonomy" id="5742"/>
    <lineage>
        <taxon>Eukaryota</taxon>
        <taxon>Metamonada</taxon>
        <taxon>Diplomonadida</taxon>
        <taxon>Hexamitidae</taxon>
        <taxon>Giardiinae</taxon>
        <taxon>Giardia</taxon>
    </lineage>
</organism>
<protein>
    <submittedName>
        <fullName evidence="4">Reduced folate carrier</fullName>
    </submittedName>
</protein>
<dbReference type="InterPro" id="IPR002666">
    <property type="entry name" value="Folate_carrier"/>
</dbReference>
<feature type="transmembrane region" description="Helical" evidence="3">
    <location>
        <begin position="104"/>
        <end position="131"/>
    </location>
</feature>
<keyword evidence="3" id="KW-1133">Transmembrane helix</keyword>
<dbReference type="AlphaFoldDB" id="A0A4Z1SN75"/>
<comment type="similarity">
    <text evidence="1">Belongs to the reduced folate carrier (RFC) transporter (TC 2.A.48) family.</text>
</comment>
<feature type="transmembrane region" description="Helical" evidence="3">
    <location>
        <begin position="229"/>
        <end position="253"/>
    </location>
</feature>
<feature type="transmembrane region" description="Helical" evidence="3">
    <location>
        <begin position="397"/>
        <end position="418"/>
    </location>
</feature>
<gene>
    <name evidence="4" type="ORF">GMRT_13331</name>
</gene>
<feature type="transmembrane region" description="Helical" evidence="3">
    <location>
        <begin position="137"/>
        <end position="156"/>
    </location>
</feature>